<keyword evidence="2" id="KW-1185">Reference proteome</keyword>
<dbReference type="PANTHER" id="PTHR33223">
    <property type="entry name" value="CCHC-TYPE DOMAIN-CONTAINING PROTEIN"/>
    <property type="match status" value="1"/>
</dbReference>
<organism evidence="1 2">
    <name type="scientific">Popillia japonica</name>
    <name type="common">Japanese beetle</name>
    <dbReference type="NCBI Taxonomy" id="7064"/>
    <lineage>
        <taxon>Eukaryota</taxon>
        <taxon>Metazoa</taxon>
        <taxon>Ecdysozoa</taxon>
        <taxon>Arthropoda</taxon>
        <taxon>Hexapoda</taxon>
        <taxon>Insecta</taxon>
        <taxon>Pterygota</taxon>
        <taxon>Neoptera</taxon>
        <taxon>Endopterygota</taxon>
        <taxon>Coleoptera</taxon>
        <taxon>Polyphaga</taxon>
        <taxon>Scarabaeiformia</taxon>
        <taxon>Scarabaeidae</taxon>
        <taxon>Rutelinae</taxon>
        <taxon>Popillia</taxon>
    </lineage>
</organism>
<dbReference type="PANTHER" id="PTHR33223:SF6">
    <property type="entry name" value="CCHC-TYPE DOMAIN-CONTAINING PROTEIN"/>
    <property type="match status" value="1"/>
</dbReference>
<sequence length="152" mass="18069">MTEEIHTPKFMMTFKDVEETVTTYDGGDTYPINRWISEFEEIATLMDWDDVEKLIYGKSHWRSQKTTPKFMMTFKDVEETVTTYDGGDTYPINRWISEFEEIATLMDWDDVEKLIYGKRLLKGEALLFVRSERGITSWEILKTKLRNEFSGY</sequence>
<dbReference type="EMBL" id="JASPKY010000001">
    <property type="protein sequence ID" value="KAK9759197.1"/>
    <property type="molecule type" value="Genomic_DNA"/>
</dbReference>
<name>A0AAW1NMH1_POPJA</name>
<evidence type="ECO:0000313" key="1">
    <source>
        <dbReference type="EMBL" id="KAK9759197.1"/>
    </source>
</evidence>
<dbReference type="AlphaFoldDB" id="A0AAW1NMH1"/>
<protein>
    <submittedName>
        <fullName evidence="1">Uncharacterized protein</fullName>
    </submittedName>
</protein>
<accession>A0AAW1NMH1</accession>
<reference evidence="1 2" key="1">
    <citation type="journal article" date="2024" name="BMC Genomics">
        <title>De novo assembly and annotation of Popillia japonica's genome with initial clues to its potential as an invasive pest.</title>
        <authorList>
            <person name="Cucini C."/>
            <person name="Boschi S."/>
            <person name="Funari R."/>
            <person name="Cardaioli E."/>
            <person name="Iannotti N."/>
            <person name="Marturano G."/>
            <person name="Paoli F."/>
            <person name="Bruttini M."/>
            <person name="Carapelli A."/>
            <person name="Frati F."/>
            <person name="Nardi F."/>
        </authorList>
    </citation>
    <scope>NUCLEOTIDE SEQUENCE [LARGE SCALE GENOMIC DNA]</scope>
    <source>
        <strain evidence="1">DMR45628</strain>
    </source>
</reference>
<gene>
    <name evidence="1" type="ORF">QE152_g52</name>
</gene>
<comment type="caution">
    <text evidence="1">The sequence shown here is derived from an EMBL/GenBank/DDBJ whole genome shotgun (WGS) entry which is preliminary data.</text>
</comment>
<evidence type="ECO:0000313" key="2">
    <source>
        <dbReference type="Proteomes" id="UP001458880"/>
    </source>
</evidence>
<proteinExistence type="predicted"/>
<dbReference type="Proteomes" id="UP001458880">
    <property type="component" value="Unassembled WGS sequence"/>
</dbReference>